<reference evidence="3 4" key="1">
    <citation type="submission" date="2019-03" db="EMBL/GenBank/DDBJ databases">
        <title>Genomic Encyclopedia of Type Strains, Phase IV (KMG-IV): sequencing the most valuable type-strain genomes for metagenomic binning, comparative biology and taxonomic classification.</title>
        <authorList>
            <person name="Goeker M."/>
        </authorList>
    </citation>
    <scope>NUCLEOTIDE SEQUENCE [LARGE SCALE GENOMIC DNA]</scope>
    <source>
        <strain evidence="3 4">DSM 20467</strain>
    </source>
</reference>
<organism evidence="3 4">
    <name type="scientific">Pectinatus cerevisiiphilus</name>
    <dbReference type="NCBI Taxonomy" id="86956"/>
    <lineage>
        <taxon>Bacteria</taxon>
        <taxon>Bacillati</taxon>
        <taxon>Bacillota</taxon>
        <taxon>Negativicutes</taxon>
        <taxon>Selenomonadales</taxon>
        <taxon>Selenomonadaceae</taxon>
        <taxon>Pectinatus</taxon>
    </lineage>
</organism>
<dbReference type="PANTHER" id="PTHR30160:SF1">
    <property type="entry name" value="LIPOPOLYSACCHARIDE 1,2-N-ACETYLGLUCOSAMINETRANSFERASE-RELATED"/>
    <property type="match status" value="1"/>
</dbReference>
<dbReference type="Gene3D" id="3.40.50.2000">
    <property type="entry name" value="Glycogen Phosphorylase B"/>
    <property type="match status" value="2"/>
</dbReference>
<name>A0A4R3KCN0_9FIRM</name>
<evidence type="ECO:0000256" key="1">
    <source>
        <dbReference type="ARBA" id="ARBA00022676"/>
    </source>
</evidence>
<keyword evidence="4" id="KW-1185">Reference proteome</keyword>
<dbReference type="GO" id="GO:0008713">
    <property type="term" value="F:ADP-heptose-lipopolysaccharide heptosyltransferase activity"/>
    <property type="evidence" value="ECO:0007669"/>
    <property type="project" value="TreeGrafter"/>
</dbReference>
<dbReference type="GO" id="GO:0009244">
    <property type="term" value="P:lipopolysaccharide core region biosynthetic process"/>
    <property type="evidence" value="ECO:0007669"/>
    <property type="project" value="TreeGrafter"/>
</dbReference>
<dbReference type="Proteomes" id="UP000295188">
    <property type="component" value="Unassembled WGS sequence"/>
</dbReference>
<evidence type="ECO:0000256" key="2">
    <source>
        <dbReference type="ARBA" id="ARBA00022679"/>
    </source>
</evidence>
<keyword evidence="1" id="KW-0328">Glycosyltransferase</keyword>
<accession>A0A4R3KCN0</accession>
<dbReference type="OrthoDB" id="9797795at2"/>
<sequence>MNLNKMHFLIVRLSSIGDVMHATAVAHTLRLHAPHCHITWLASPPASELLRYDPDIDKLIIWDRNAFERAAANFSLHDLKSSLVKLHKLFAPYQFDIVLDIHGLFLTGCISFLAKAKRRIGIRGMHEFNSLFMTELAPMIESPHKIQQYAAVLQPLGVRAPDPHLILKLPHTLHEFAIHFLQKRGIDLTLPILMVSPCTTWDSKNWPAANFIQALDPLPGNVQIIFCGTKNDVKSITNIRTKMTHSSFSIAGETTLPELAALFYFSSLLLTGDTGPLHIATAVGLATLSLWGPTLPEIYGPLIPGHVSIVSSYKCTACLKSHCHHGSNACMRSIDASVVESKIRKLLRSKQCQKQNALKFD</sequence>
<keyword evidence="2 3" id="KW-0808">Transferase</keyword>
<dbReference type="GO" id="GO:0005829">
    <property type="term" value="C:cytosol"/>
    <property type="evidence" value="ECO:0007669"/>
    <property type="project" value="TreeGrafter"/>
</dbReference>
<dbReference type="Pfam" id="PF01075">
    <property type="entry name" value="Glyco_transf_9"/>
    <property type="match status" value="1"/>
</dbReference>
<evidence type="ECO:0000313" key="4">
    <source>
        <dbReference type="Proteomes" id="UP000295188"/>
    </source>
</evidence>
<evidence type="ECO:0000313" key="3">
    <source>
        <dbReference type="EMBL" id="TCS80986.1"/>
    </source>
</evidence>
<proteinExistence type="predicted"/>
<dbReference type="InterPro" id="IPR002201">
    <property type="entry name" value="Glyco_trans_9"/>
</dbReference>
<dbReference type="EMBL" id="SMAA01000003">
    <property type="protein sequence ID" value="TCS80986.1"/>
    <property type="molecule type" value="Genomic_DNA"/>
</dbReference>
<comment type="caution">
    <text evidence="3">The sequence shown here is derived from an EMBL/GenBank/DDBJ whole genome shotgun (WGS) entry which is preliminary data.</text>
</comment>
<dbReference type="PANTHER" id="PTHR30160">
    <property type="entry name" value="TETRAACYLDISACCHARIDE 4'-KINASE-RELATED"/>
    <property type="match status" value="1"/>
</dbReference>
<gene>
    <name evidence="3" type="ORF">EDC37_103156</name>
</gene>
<dbReference type="InterPro" id="IPR051199">
    <property type="entry name" value="LPS_LOS_Heptosyltrfase"/>
</dbReference>
<dbReference type="AlphaFoldDB" id="A0A4R3KCN0"/>
<dbReference type="RefSeq" id="WP_132547740.1">
    <property type="nucleotide sequence ID" value="NZ_SMAA01000003.1"/>
</dbReference>
<protein>
    <submittedName>
        <fullName evidence="3">ADP-heptose:LPS heptosyltransferase</fullName>
    </submittedName>
</protein>
<dbReference type="SUPFAM" id="SSF53756">
    <property type="entry name" value="UDP-Glycosyltransferase/glycogen phosphorylase"/>
    <property type="match status" value="1"/>
</dbReference>
<dbReference type="CDD" id="cd03789">
    <property type="entry name" value="GT9_LPS_heptosyltransferase"/>
    <property type="match status" value="1"/>
</dbReference>